<dbReference type="RefSeq" id="WP_344908386.1">
    <property type="nucleotide sequence ID" value="NZ_BAAAYO010000006.1"/>
</dbReference>
<accession>A0ABV5W4C7</accession>
<feature type="transmembrane region" description="Helical" evidence="1">
    <location>
        <begin position="155"/>
        <end position="177"/>
    </location>
</feature>
<gene>
    <name evidence="2" type="ORF">ACFFNY_27945</name>
</gene>
<name>A0ABV5W4C7_9BACL</name>
<feature type="transmembrane region" description="Helical" evidence="1">
    <location>
        <begin position="202"/>
        <end position="221"/>
    </location>
</feature>
<feature type="transmembrane region" description="Helical" evidence="1">
    <location>
        <begin position="233"/>
        <end position="257"/>
    </location>
</feature>
<evidence type="ECO:0000313" key="2">
    <source>
        <dbReference type="EMBL" id="MFB9755427.1"/>
    </source>
</evidence>
<proteinExistence type="predicted"/>
<keyword evidence="1" id="KW-0812">Transmembrane</keyword>
<keyword evidence="1" id="KW-0472">Membrane</keyword>
<feature type="transmembrane region" description="Helical" evidence="1">
    <location>
        <begin position="59"/>
        <end position="83"/>
    </location>
</feature>
<evidence type="ECO:0000313" key="3">
    <source>
        <dbReference type="Proteomes" id="UP001589619"/>
    </source>
</evidence>
<dbReference type="Proteomes" id="UP001589619">
    <property type="component" value="Unassembled WGS sequence"/>
</dbReference>
<dbReference type="InterPro" id="IPR025238">
    <property type="entry name" value="DUF4184"/>
</dbReference>
<comment type="caution">
    <text evidence="2">The sequence shown here is derived from an EMBL/GenBank/DDBJ whole genome shotgun (WGS) entry which is preliminary data.</text>
</comment>
<protein>
    <submittedName>
        <fullName evidence="2">DUF4184 family protein</fullName>
    </submittedName>
</protein>
<keyword evidence="3" id="KW-1185">Reference proteome</keyword>
<reference evidence="2 3" key="1">
    <citation type="submission" date="2024-09" db="EMBL/GenBank/DDBJ databases">
        <authorList>
            <person name="Sun Q."/>
            <person name="Mori K."/>
        </authorList>
    </citation>
    <scope>NUCLEOTIDE SEQUENCE [LARGE SCALE GENOMIC DNA]</scope>
    <source>
        <strain evidence="2 3">JCM 12520</strain>
    </source>
</reference>
<organism evidence="2 3">
    <name type="scientific">Paenibacillus hodogayensis</name>
    <dbReference type="NCBI Taxonomy" id="279208"/>
    <lineage>
        <taxon>Bacteria</taxon>
        <taxon>Bacillati</taxon>
        <taxon>Bacillota</taxon>
        <taxon>Bacilli</taxon>
        <taxon>Bacillales</taxon>
        <taxon>Paenibacillaceae</taxon>
        <taxon>Paenibacillus</taxon>
    </lineage>
</organism>
<sequence length="267" mass="28766">MPYTPAHPITAIVLDKLFPRKLNRTGLVLGTMAPDLQNFAELRPTDTDFGHSTLGMFTLGLPASIVLAFAFHRLVLPAAAVYLPAPLNRIAGSYVQRGWRINGLRGWALLIASIVLGMYSHLFLDGFSHRGGLMYPLSTGAVQWLLPGIRSPGSLLQFGLSVLGIAVELLLLAIFVYRRRHIGSSAGEDGQTLPRIGRSGKALFWLAVLSGTVLVTAFGFWLYSSPHSHRGLIIVPVAPLSGAVVGLLAASALHALMRKKTSSQLQQ</sequence>
<feature type="transmembrane region" description="Helical" evidence="1">
    <location>
        <begin position="104"/>
        <end position="124"/>
    </location>
</feature>
<evidence type="ECO:0000256" key="1">
    <source>
        <dbReference type="SAM" id="Phobius"/>
    </source>
</evidence>
<dbReference type="Pfam" id="PF13803">
    <property type="entry name" value="DUF4184"/>
    <property type="match status" value="1"/>
</dbReference>
<keyword evidence="1" id="KW-1133">Transmembrane helix</keyword>
<dbReference type="EMBL" id="JBHMAG010000018">
    <property type="protein sequence ID" value="MFB9755427.1"/>
    <property type="molecule type" value="Genomic_DNA"/>
</dbReference>